<evidence type="ECO:0000256" key="1">
    <source>
        <dbReference type="ARBA" id="ARBA00009981"/>
    </source>
</evidence>
<gene>
    <name evidence="3" type="ORF">XE02_1599</name>
</gene>
<comment type="similarity">
    <text evidence="1 2">Belongs to the phD/YefM antitoxin family.</text>
</comment>
<dbReference type="PATRIC" id="fig|1236046.5.peg.31"/>
<dbReference type="Pfam" id="PF02604">
    <property type="entry name" value="PhdYeFM_antitox"/>
    <property type="match status" value="1"/>
</dbReference>
<dbReference type="SUPFAM" id="SSF143120">
    <property type="entry name" value="YefM-like"/>
    <property type="match status" value="1"/>
</dbReference>
<sequence>MYNSPEVVLLSRLHELSFFSLAEAKAHFSKVVDDCEKADIIITKNGLPKAVVMDYDKYVLLNRFLERVHDLYLMDAGDEAMDVEIEDLIVEVDDD</sequence>
<evidence type="ECO:0000313" key="4">
    <source>
        <dbReference type="Proteomes" id="UP000055014"/>
    </source>
</evidence>
<dbReference type="Proteomes" id="UP000055014">
    <property type="component" value="Unassembled WGS sequence"/>
</dbReference>
<name>A0A101HXA5_9BACT</name>
<reference evidence="4" key="1">
    <citation type="journal article" date="2015" name="MBio">
        <title>Genome-Resolved Metagenomic Analysis Reveals Roles for Candidate Phyla and Other Microbial Community Members in Biogeochemical Transformations in Oil Reservoirs.</title>
        <authorList>
            <person name="Hu P."/>
            <person name="Tom L."/>
            <person name="Singh A."/>
            <person name="Thomas B.C."/>
            <person name="Baker B.J."/>
            <person name="Piceno Y.M."/>
            <person name="Andersen G.L."/>
            <person name="Banfield J.F."/>
        </authorList>
    </citation>
    <scope>NUCLEOTIDE SEQUENCE [LARGE SCALE GENOMIC DNA]</scope>
</reference>
<evidence type="ECO:0000256" key="2">
    <source>
        <dbReference type="RuleBase" id="RU362080"/>
    </source>
</evidence>
<evidence type="ECO:0000313" key="3">
    <source>
        <dbReference type="EMBL" id="KUK84768.1"/>
    </source>
</evidence>
<comment type="caution">
    <text evidence="3">The sequence shown here is derived from an EMBL/GenBank/DDBJ whole genome shotgun (WGS) entry which is preliminary data.</text>
</comment>
<protein>
    <recommendedName>
        <fullName evidence="2">Antitoxin</fullName>
    </recommendedName>
</protein>
<dbReference type="AlphaFoldDB" id="A0A101HXA5"/>
<organism evidence="3 4">
    <name type="scientific">Mesotoga infera</name>
    <dbReference type="NCBI Taxonomy" id="1236046"/>
    <lineage>
        <taxon>Bacteria</taxon>
        <taxon>Thermotogati</taxon>
        <taxon>Thermotogota</taxon>
        <taxon>Thermotogae</taxon>
        <taxon>Kosmotogales</taxon>
        <taxon>Kosmotogaceae</taxon>
        <taxon>Mesotoga</taxon>
    </lineage>
</organism>
<proteinExistence type="inferred from homology"/>
<dbReference type="NCBIfam" id="TIGR01552">
    <property type="entry name" value="phd_fam"/>
    <property type="match status" value="1"/>
</dbReference>
<dbReference type="InterPro" id="IPR006442">
    <property type="entry name" value="Antitoxin_Phd/YefM"/>
</dbReference>
<accession>A0A101HXA5</accession>
<comment type="function">
    <text evidence="2">Antitoxin component of a type II toxin-antitoxin (TA) system.</text>
</comment>
<dbReference type="EMBL" id="LGGW01000232">
    <property type="protein sequence ID" value="KUK84768.1"/>
    <property type="molecule type" value="Genomic_DNA"/>
</dbReference>
<dbReference type="Gene3D" id="3.40.1620.10">
    <property type="entry name" value="YefM-like domain"/>
    <property type="match status" value="1"/>
</dbReference>
<dbReference type="InterPro" id="IPR036165">
    <property type="entry name" value="YefM-like_sf"/>
</dbReference>